<evidence type="ECO:0000256" key="1">
    <source>
        <dbReference type="SAM" id="SignalP"/>
    </source>
</evidence>
<proteinExistence type="predicted"/>
<dbReference type="GeneID" id="107121129"/>
<dbReference type="Proteomes" id="UP000694871">
    <property type="component" value="Unplaced"/>
</dbReference>
<dbReference type="PANTHER" id="PTHR46145:SF1">
    <property type="entry name" value="INACTIVE HEPARANASE-2"/>
    <property type="match status" value="1"/>
</dbReference>
<evidence type="ECO:0000313" key="2">
    <source>
        <dbReference type="Proteomes" id="UP000694871"/>
    </source>
</evidence>
<feature type="chain" id="PRO_5045703539" evidence="1">
    <location>
        <begin position="32"/>
        <end position="231"/>
    </location>
</feature>
<sequence length="231" mass="25736">MPWPGAGPPGLLALVAPGLALLAHLSFPTQAGPSPAQGASGRTLILLDVSARSPLRLTSPNFLSLQLDPSILHDGWLDFRSSRRLVTLARGLAPAFLRFAGKRTDFVQFQNVKNPAKSRGGPGPDYYLKNYEDDIIRSDIALDKQKGCKIAQHPDIMLELQREKAAQMHLVLLKEQFSNTYTNLTLTVFVVPQTRLRMRPLQLWFLHNFDSQKSHWSMMFAIPPLVLSSLT</sequence>
<organism evidence="2 3">
    <name type="scientific">Gekko japonicus</name>
    <name type="common">Schlegel's Japanese gecko</name>
    <dbReference type="NCBI Taxonomy" id="146911"/>
    <lineage>
        <taxon>Eukaryota</taxon>
        <taxon>Metazoa</taxon>
        <taxon>Chordata</taxon>
        <taxon>Craniata</taxon>
        <taxon>Vertebrata</taxon>
        <taxon>Euteleostomi</taxon>
        <taxon>Lepidosauria</taxon>
        <taxon>Squamata</taxon>
        <taxon>Bifurcata</taxon>
        <taxon>Gekkota</taxon>
        <taxon>Gekkonidae</taxon>
        <taxon>Gekkoninae</taxon>
        <taxon>Gekko</taxon>
    </lineage>
</organism>
<keyword evidence="1" id="KW-0732">Signal</keyword>
<name>A0ABM1L0J2_GEKJA</name>
<dbReference type="PANTHER" id="PTHR46145">
    <property type="entry name" value="HEPARANASE"/>
    <property type="match status" value="1"/>
</dbReference>
<keyword evidence="2" id="KW-1185">Reference proteome</keyword>
<reference evidence="3" key="1">
    <citation type="submission" date="2025-08" db="UniProtKB">
        <authorList>
            <consortium name="RefSeq"/>
        </authorList>
    </citation>
    <scope>IDENTIFICATION</scope>
</reference>
<protein>
    <submittedName>
        <fullName evidence="3">Inactive heparanase-2-like</fullName>
    </submittedName>
</protein>
<accession>A0ABM1L0J2</accession>
<dbReference type="RefSeq" id="XP_015279479.1">
    <property type="nucleotide sequence ID" value="XM_015423993.1"/>
</dbReference>
<gene>
    <name evidence="3" type="primary">LOC107121129</name>
</gene>
<feature type="signal peptide" evidence="1">
    <location>
        <begin position="1"/>
        <end position="31"/>
    </location>
</feature>
<evidence type="ECO:0000313" key="3">
    <source>
        <dbReference type="RefSeq" id="XP_015279479.1"/>
    </source>
</evidence>